<evidence type="ECO:0000256" key="4">
    <source>
        <dbReference type="ARBA" id="ARBA00023125"/>
    </source>
</evidence>
<name>A0A261UZ92_9BORD</name>
<dbReference type="Pfam" id="PF00155">
    <property type="entry name" value="Aminotran_1_2"/>
    <property type="match status" value="1"/>
</dbReference>
<dbReference type="PANTHER" id="PTHR46577:SF2">
    <property type="entry name" value="TRANSCRIPTIONAL REGULATORY PROTEIN"/>
    <property type="match status" value="1"/>
</dbReference>
<keyword evidence="4" id="KW-0238">DNA-binding</keyword>
<dbReference type="SUPFAM" id="SSF46785">
    <property type="entry name" value="Winged helix' DNA-binding domain"/>
    <property type="match status" value="1"/>
</dbReference>
<dbReference type="InterPro" id="IPR015422">
    <property type="entry name" value="PyrdxlP-dep_Trfase_small"/>
</dbReference>
<dbReference type="SMART" id="SM00345">
    <property type="entry name" value="HTH_GNTR"/>
    <property type="match status" value="1"/>
</dbReference>
<dbReference type="CDD" id="cd00609">
    <property type="entry name" value="AAT_like"/>
    <property type="match status" value="1"/>
</dbReference>
<dbReference type="InterPro" id="IPR004839">
    <property type="entry name" value="Aminotransferase_I/II_large"/>
</dbReference>
<proteinExistence type="inferred from homology"/>
<organism evidence="7 8">
    <name type="scientific">Bordetella genomosp. 11</name>
    <dbReference type="NCBI Taxonomy" id="1416808"/>
    <lineage>
        <taxon>Bacteria</taxon>
        <taxon>Pseudomonadati</taxon>
        <taxon>Pseudomonadota</taxon>
        <taxon>Betaproteobacteria</taxon>
        <taxon>Burkholderiales</taxon>
        <taxon>Alcaligenaceae</taxon>
        <taxon>Bordetella</taxon>
    </lineage>
</organism>
<dbReference type="Gene3D" id="1.10.10.10">
    <property type="entry name" value="Winged helix-like DNA-binding domain superfamily/Winged helix DNA-binding domain"/>
    <property type="match status" value="1"/>
</dbReference>
<dbReference type="InterPro" id="IPR015424">
    <property type="entry name" value="PyrdxlP-dep_Trfase"/>
</dbReference>
<dbReference type="InterPro" id="IPR000524">
    <property type="entry name" value="Tscrpt_reg_HTH_GntR"/>
</dbReference>
<dbReference type="Proteomes" id="UP000215767">
    <property type="component" value="Unassembled WGS sequence"/>
</dbReference>
<dbReference type="InterPro" id="IPR051446">
    <property type="entry name" value="HTH_trans_reg/aminotransferase"/>
</dbReference>
<evidence type="ECO:0000259" key="6">
    <source>
        <dbReference type="PROSITE" id="PS50949"/>
    </source>
</evidence>
<reference evidence="8" key="1">
    <citation type="submission" date="2017-05" db="EMBL/GenBank/DDBJ databases">
        <title>Complete and WGS of Bordetella genogroups.</title>
        <authorList>
            <person name="Spilker T."/>
            <person name="Lipuma J."/>
        </authorList>
    </citation>
    <scope>NUCLEOTIDE SEQUENCE [LARGE SCALE GENOMIC DNA]</scope>
    <source>
        <strain evidence="8">AU8856</strain>
    </source>
</reference>
<dbReference type="CDD" id="cd07377">
    <property type="entry name" value="WHTH_GntR"/>
    <property type="match status" value="1"/>
</dbReference>
<dbReference type="Gene3D" id="3.90.1150.10">
    <property type="entry name" value="Aspartate Aminotransferase, domain 1"/>
    <property type="match status" value="1"/>
</dbReference>
<comment type="similarity">
    <text evidence="1">In the C-terminal section; belongs to the class-I pyridoxal-phosphate-dependent aminotransferase family.</text>
</comment>
<evidence type="ECO:0000313" key="7">
    <source>
        <dbReference type="EMBL" id="OZI66600.1"/>
    </source>
</evidence>
<gene>
    <name evidence="7" type="ORF">CAL28_02380</name>
</gene>
<feature type="domain" description="HTH gntR-type" evidence="6">
    <location>
        <begin position="19"/>
        <end position="87"/>
    </location>
</feature>
<dbReference type="PROSITE" id="PS50949">
    <property type="entry name" value="HTH_GNTR"/>
    <property type="match status" value="1"/>
</dbReference>
<keyword evidence="3" id="KW-0805">Transcription regulation</keyword>
<dbReference type="RefSeq" id="WP_094839805.1">
    <property type="nucleotide sequence ID" value="NZ_NEVS01000001.1"/>
</dbReference>
<dbReference type="GO" id="GO:0003700">
    <property type="term" value="F:DNA-binding transcription factor activity"/>
    <property type="evidence" value="ECO:0007669"/>
    <property type="project" value="InterPro"/>
</dbReference>
<dbReference type="InterPro" id="IPR015421">
    <property type="entry name" value="PyrdxlP-dep_Trfase_major"/>
</dbReference>
<evidence type="ECO:0000313" key="8">
    <source>
        <dbReference type="Proteomes" id="UP000215767"/>
    </source>
</evidence>
<keyword evidence="2" id="KW-0663">Pyridoxal phosphate</keyword>
<dbReference type="InterPro" id="IPR036388">
    <property type="entry name" value="WH-like_DNA-bd_sf"/>
</dbReference>
<dbReference type="Pfam" id="PF00392">
    <property type="entry name" value="GntR"/>
    <property type="match status" value="1"/>
</dbReference>
<dbReference type="OrthoDB" id="9804020at2"/>
<keyword evidence="8" id="KW-1185">Reference proteome</keyword>
<evidence type="ECO:0000256" key="5">
    <source>
        <dbReference type="ARBA" id="ARBA00023163"/>
    </source>
</evidence>
<dbReference type="SUPFAM" id="SSF53383">
    <property type="entry name" value="PLP-dependent transferases"/>
    <property type="match status" value="1"/>
</dbReference>
<evidence type="ECO:0000256" key="1">
    <source>
        <dbReference type="ARBA" id="ARBA00005384"/>
    </source>
</evidence>
<dbReference type="Gene3D" id="3.40.640.10">
    <property type="entry name" value="Type I PLP-dependent aspartate aminotransferase-like (Major domain)"/>
    <property type="match status" value="1"/>
</dbReference>
<dbReference type="AlphaFoldDB" id="A0A261UZ92"/>
<dbReference type="GO" id="GO:0030170">
    <property type="term" value="F:pyridoxal phosphate binding"/>
    <property type="evidence" value="ECO:0007669"/>
    <property type="project" value="InterPro"/>
</dbReference>
<evidence type="ECO:0000256" key="3">
    <source>
        <dbReference type="ARBA" id="ARBA00023015"/>
    </source>
</evidence>
<dbReference type="GO" id="GO:0003677">
    <property type="term" value="F:DNA binding"/>
    <property type="evidence" value="ECO:0007669"/>
    <property type="project" value="UniProtKB-KW"/>
</dbReference>
<evidence type="ECO:0000256" key="2">
    <source>
        <dbReference type="ARBA" id="ARBA00022898"/>
    </source>
</evidence>
<dbReference type="InterPro" id="IPR036390">
    <property type="entry name" value="WH_DNA-bd_sf"/>
</dbReference>
<sequence>MTDFPALDFRPLRDRANAPTLVQQLVDAVVRAIEARVLGPGMSLPSVREFARAHEISTFTVSSAYARLVSQGWLLARPGSGYRVAPRAPATATAAPVPRPWQPPTPGAEWLLSDVFADHSIPVKSGCGWLPGEWLNETGLHLGLRHVARVPGARIAGYGHPYGYAPLRAAIAAQAAALGMPADPAQVLLTQGVTHGLDVAIRTLLRPGDAVIVEQPCYANLLALVRLAGLHAVAVRRTEEGLDIAELEQAVQAHRPRAMIINTVLQNPTGTSLTMANAYQVLRVAEQHDCWIIEDDISRELAPGVAPVLAALDGLRRVVYLSGYSKVISPSVRVGYAIAHPDVVRDMARTKMAVGLTSPEIMERVVHEVLREGRYRAHVAGLRERLALAHVKVARRLSEHGMQVYAEPRAGLFLWARLPADGGDAGANALAERALRDGIWLAPGSYFDAPQRDLPWIRLNVAYSDDERLWRFLAGSAVRARRA</sequence>
<protein>
    <submittedName>
        <fullName evidence="7">GntR family transcriptional regulator</fullName>
    </submittedName>
</protein>
<dbReference type="PANTHER" id="PTHR46577">
    <property type="entry name" value="HTH-TYPE TRANSCRIPTIONAL REGULATORY PROTEIN GABR"/>
    <property type="match status" value="1"/>
</dbReference>
<comment type="caution">
    <text evidence="7">The sequence shown here is derived from an EMBL/GenBank/DDBJ whole genome shotgun (WGS) entry which is preliminary data.</text>
</comment>
<accession>A0A261UZ92</accession>
<keyword evidence="5" id="KW-0804">Transcription</keyword>
<dbReference type="EMBL" id="NEVS01000001">
    <property type="protein sequence ID" value="OZI66600.1"/>
    <property type="molecule type" value="Genomic_DNA"/>
</dbReference>